<feature type="region of interest" description="Disordered" evidence="6">
    <location>
        <begin position="757"/>
        <end position="813"/>
    </location>
</feature>
<keyword evidence="2" id="KW-0539">Nucleus</keyword>
<dbReference type="PANTHER" id="PTHR31908">
    <property type="entry name" value="PROTEIN CROWDED NUCLEI 4"/>
    <property type="match status" value="1"/>
</dbReference>
<evidence type="ECO:0000313" key="7">
    <source>
        <dbReference type="EMBL" id="CAA0817222.1"/>
    </source>
</evidence>
<dbReference type="GO" id="GO:0006997">
    <property type="term" value="P:nucleus organization"/>
    <property type="evidence" value="ECO:0007669"/>
    <property type="project" value="InterPro"/>
</dbReference>
<comment type="caution">
    <text evidence="7">The sequence shown here is derived from an EMBL/GenBank/DDBJ whole genome shotgun (WGS) entry which is preliminary data.</text>
</comment>
<dbReference type="PANTHER" id="PTHR31908:SF2">
    <property type="entry name" value="PROTEIN CROWDED NUCLEI 4"/>
    <property type="match status" value="1"/>
</dbReference>
<feature type="coiled-coil region" evidence="5">
    <location>
        <begin position="369"/>
        <end position="582"/>
    </location>
</feature>
<feature type="coiled-coil region" evidence="5">
    <location>
        <begin position="142"/>
        <end position="247"/>
    </location>
</feature>
<accession>A0A9N7R6H7</accession>
<evidence type="ECO:0000256" key="3">
    <source>
        <dbReference type="ARBA" id="ARBA00024186"/>
    </source>
</evidence>
<evidence type="ECO:0000256" key="1">
    <source>
        <dbReference type="ARBA" id="ARBA00023054"/>
    </source>
</evidence>
<evidence type="ECO:0000256" key="4">
    <source>
        <dbReference type="ARBA" id="ARBA00024208"/>
    </source>
</evidence>
<protein>
    <submittedName>
        <fullName evidence="7">Protein CROWDED NUCLEI 4</fullName>
    </submittedName>
</protein>
<dbReference type="InterPro" id="IPR040418">
    <property type="entry name" value="CRWN"/>
</dbReference>
<evidence type="ECO:0000256" key="5">
    <source>
        <dbReference type="SAM" id="Coils"/>
    </source>
</evidence>
<evidence type="ECO:0000256" key="2">
    <source>
        <dbReference type="ARBA" id="ARBA00023242"/>
    </source>
</evidence>
<feature type="compositionally biased region" description="Polar residues" evidence="6">
    <location>
        <begin position="784"/>
        <end position="794"/>
    </location>
</feature>
<name>A0A9N7R6H7_STRHE</name>
<dbReference type="EMBL" id="CACSLK010015718">
    <property type="protein sequence ID" value="CAA0817222.1"/>
    <property type="molecule type" value="Genomic_DNA"/>
</dbReference>
<feature type="region of interest" description="Disordered" evidence="6">
    <location>
        <begin position="828"/>
        <end position="854"/>
    </location>
</feature>
<dbReference type="Proteomes" id="UP001153555">
    <property type="component" value="Unassembled WGS sequence"/>
</dbReference>
<feature type="coiled-coil region" evidence="5">
    <location>
        <begin position="638"/>
        <end position="743"/>
    </location>
</feature>
<dbReference type="AlphaFoldDB" id="A0A9N7R6H7"/>
<dbReference type="OrthoDB" id="673795at2759"/>
<comment type="subcellular location">
    <subcellularLocation>
        <location evidence="3">Nucleus lamina</location>
    </subcellularLocation>
</comment>
<comment type="similarity">
    <text evidence="4">Belongs to the CRWN family.</text>
</comment>
<feature type="compositionally biased region" description="Polar residues" evidence="6">
    <location>
        <begin position="760"/>
        <end position="771"/>
    </location>
</feature>
<feature type="coiled-coil region" evidence="5">
    <location>
        <begin position="279"/>
        <end position="317"/>
    </location>
</feature>
<keyword evidence="8" id="KW-1185">Reference proteome</keyword>
<evidence type="ECO:0000256" key="6">
    <source>
        <dbReference type="SAM" id="MobiDB-lite"/>
    </source>
</evidence>
<keyword evidence="1 5" id="KW-0175">Coiled coil</keyword>
<dbReference type="GO" id="GO:0005652">
    <property type="term" value="C:nuclear lamina"/>
    <property type="evidence" value="ECO:0007669"/>
    <property type="project" value="UniProtKB-SubCell"/>
</dbReference>
<sequence>MASPASRLEIIAASPRSAAAVAPSPNSGSARVLKTPLTDEAMWKRLREAGFDEDSIKRRDKASLIAYIAKLEAEIYEHQHQMGLLIMENKEWLSKYADAKAAADSAELNLKCARASHASDLAEARKLEDRLKKALGIEKECVKNIEKSLHEMRAEYAEVKVASETKFAEARSMVDDAIEKLTAADEKSRAAELLEAEAKRYHRTAERKLHEVEEREDDLRRRILSSKSDFEAKEKEIELERQSLSEKQKVLQHTHEKLLDGQALLNQREEYIFSKTQELKKFEKELGDLRLQIDKERTALNEEKVALELKASSLTAREEAVMKREYDLFRKEEEALLLQSKISTRESDKVQQALSNHEAALALKNSIFEAEAEKKRKLLDDEIDAKRRAWELRELDIKQQEELISEKERELDVKLRRIEENEKEMVERLSSIEERENKQLAAEEVLELEKNSLIKEKDELRQKQLGLDKLSKLLKEKEQHIIDAEEKTVALRRETDELVALELRLKEEIDVISSQKHELEAEADHLKTEKAKFEAEWELVDVKREELAKEEERIAEERLAFSKFLNDERESLRAEKEALREQYKYKLASLVRDREAFMSELEKERADGFSKIQKEHAEFLLDIELQKKEVDYCIKNRREEIENYLKEKEKEFEGQKSKELEHISSLKERVGKELEHINSEMERLDAERRDINLDRERRDQEWAELNNLIEELKVQREKLEKQRELLRADREEILAQIETLKKLEDLKERLDSIAVHEMHQSNLQSNKQKLSTGRVASKEEIDPTDQNGNSNNGFGLNKASGLKESDKSSSPLSVPLSWLKRCADTLLEQRPSNKKRREEKHIANGSGDTTPCTPQNHFPAPNIEPAVTHASTGAETTVYIDKIITVQEVTTVNVERDTEDSKEVALWRDDENGGTELEINGKL</sequence>
<gene>
    <name evidence="7" type="ORF">SHERM_16889</name>
</gene>
<reference evidence="7" key="1">
    <citation type="submission" date="2019-12" db="EMBL/GenBank/DDBJ databases">
        <authorList>
            <person name="Scholes J."/>
        </authorList>
    </citation>
    <scope>NUCLEOTIDE SEQUENCE</scope>
</reference>
<organism evidence="7 8">
    <name type="scientific">Striga hermonthica</name>
    <name type="common">Purple witchweed</name>
    <name type="synonym">Buchnera hermonthica</name>
    <dbReference type="NCBI Taxonomy" id="68872"/>
    <lineage>
        <taxon>Eukaryota</taxon>
        <taxon>Viridiplantae</taxon>
        <taxon>Streptophyta</taxon>
        <taxon>Embryophyta</taxon>
        <taxon>Tracheophyta</taxon>
        <taxon>Spermatophyta</taxon>
        <taxon>Magnoliopsida</taxon>
        <taxon>eudicotyledons</taxon>
        <taxon>Gunneridae</taxon>
        <taxon>Pentapetalae</taxon>
        <taxon>asterids</taxon>
        <taxon>lamiids</taxon>
        <taxon>Lamiales</taxon>
        <taxon>Orobanchaceae</taxon>
        <taxon>Buchnereae</taxon>
        <taxon>Striga</taxon>
    </lineage>
</organism>
<evidence type="ECO:0000313" key="8">
    <source>
        <dbReference type="Proteomes" id="UP001153555"/>
    </source>
</evidence>
<proteinExistence type="inferred from homology"/>